<accession>A0AAN9MFS0</accession>
<evidence type="ECO:0000256" key="1">
    <source>
        <dbReference type="SAM" id="MobiDB-lite"/>
    </source>
</evidence>
<keyword evidence="3" id="KW-1185">Reference proteome</keyword>
<gene>
    <name evidence="2" type="ORF">VNO77_10348</name>
</gene>
<comment type="caution">
    <text evidence="2">The sequence shown here is derived from an EMBL/GenBank/DDBJ whole genome shotgun (WGS) entry which is preliminary data.</text>
</comment>
<reference evidence="2 3" key="1">
    <citation type="submission" date="2024-01" db="EMBL/GenBank/DDBJ databases">
        <title>The genomes of 5 underutilized Papilionoideae crops provide insights into root nodulation and disease resistanc.</title>
        <authorList>
            <person name="Jiang F."/>
        </authorList>
    </citation>
    <scope>NUCLEOTIDE SEQUENCE [LARGE SCALE GENOMIC DNA]</scope>
    <source>
        <strain evidence="2">LVBAO_FW01</strain>
        <tissue evidence="2">Leaves</tissue>
    </source>
</reference>
<sequence>MSLNLGQTPNVASISIYCTYFTLKGRRNINIRILLGPISLHPTYRPNSSDPSPFMGCWIESTLERDNRGWFNRGLATSMTRLGSMLTLNLGLNLNPLTRKKRPKPKTESLVGSASRPTIYHM</sequence>
<feature type="region of interest" description="Disordered" evidence="1">
    <location>
        <begin position="97"/>
        <end position="122"/>
    </location>
</feature>
<evidence type="ECO:0000313" key="3">
    <source>
        <dbReference type="Proteomes" id="UP001367508"/>
    </source>
</evidence>
<dbReference type="Proteomes" id="UP001367508">
    <property type="component" value="Unassembled WGS sequence"/>
</dbReference>
<dbReference type="AlphaFoldDB" id="A0AAN9MFS0"/>
<evidence type="ECO:0000313" key="2">
    <source>
        <dbReference type="EMBL" id="KAK7351127.1"/>
    </source>
</evidence>
<name>A0AAN9MFS0_CANGL</name>
<protein>
    <submittedName>
        <fullName evidence="2">Uncharacterized protein</fullName>
    </submittedName>
</protein>
<proteinExistence type="predicted"/>
<dbReference type="EMBL" id="JAYMYQ010000002">
    <property type="protein sequence ID" value="KAK7351127.1"/>
    <property type="molecule type" value="Genomic_DNA"/>
</dbReference>
<organism evidence="2 3">
    <name type="scientific">Canavalia gladiata</name>
    <name type="common">Sword bean</name>
    <name type="synonym">Dolichos gladiatus</name>
    <dbReference type="NCBI Taxonomy" id="3824"/>
    <lineage>
        <taxon>Eukaryota</taxon>
        <taxon>Viridiplantae</taxon>
        <taxon>Streptophyta</taxon>
        <taxon>Embryophyta</taxon>
        <taxon>Tracheophyta</taxon>
        <taxon>Spermatophyta</taxon>
        <taxon>Magnoliopsida</taxon>
        <taxon>eudicotyledons</taxon>
        <taxon>Gunneridae</taxon>
        <taxon>Pentapetalae</taxon>
        <taxon>rosids</taxon>
        <taxon>fabids</taxon>
        <taxon>Fabales</taxon>
        <taxon>Fabaceae</taxon>
        <taxon>Papilionoideae</taxon>
        <taxon>50 kb inversion clade</taxon>
        <taxon>NPAAA clade</taxon>
        <taxon>indigoferoid/millettioid clade</taxon>
        <taxon>Phaseoleae</taxon>
        <taxon>Canavalia</taxon>
    </lineage>
</organism>